<feature type="transmembrane region" description="Helical" evidence="9">
    <location>
        <begin position="301"/>
        <end position="324"/>
    </location>
</feature>
<keyword evidence="6 9" id="KW-1133">Transmembrane helix</keyword>
<keyword evidence="3" id="KW-0813">Transport</keyword>
<keyword evidence="4" id="KW-1003">Cell membrane</keyword>
<reference evidence="10" key="1">
    <citation type="journal article" date="2021" name="Front. Microbiol.">
        <title>Comprehensive Comparative Genomics and Phenotyping of Methylobacterium Species.</title>
        <authorList>
            <person name="Alessa O."/>
            <person name="Ogura Y."/>
            <person name="Fujitani Y."/>
            <person name="Takami H."/>
            <person name="Hayashi T."/>
            <person name="Sahin N."/>
            <person name="Tani A."/>
        </authorList>
    </citation>
    <scope>NUCLEOTIDE SEQUENCE</scope>
    <source>
        <strain evidence="10">NBRC 15686</strain>
    </source>
</reference>
<feature type="transmembrane region" description="Helical" evidence="9">
    <location>
        <begin position="219"/>
        <end position="238"/>
    </location>
</feature>
<evidence type="ECO:0000256" key="5">
    <source>
        <dbReference type="ARBA" id="ARBA00022692"/>
    </source>
</evidence>
<evidence type="ECO:0000256" key="8">
    <source>
        <dbReference type="SAM" id="MobiDB-lite"/>
    </source>
</evidence>
<protein>
    <recommendedName>
        <fullName evidence="12">AI-2E family transporter</fullName>
    </recommendedName>
</protein>
<keyword evidence="11" id="KW-1185">Reference proteome</keyword>
<feature type="compositionally biased region" description="Basic and acidic residues" evidence="8">
    <location>
        <begin position="674"/>
        <end position="686"/>
    </location>
</feature>
<comment type="caution">
    <text evidence="10">The sequence shown here is derived from an EMBL/GenBank/DDBJ whole genome shotgun (WGS) entry which is preliminary data.</text>
</comment>
<evidence type="ECO:0000256" key="3">
    <source>
        <dbReference type="ARBA" id="ARBA00022448"/>
    </source>
</evidence>
<comment type="similarity">
    <text evidence="2">Belongs to the autoinducer-2 exporter (AI-2E) (TC 2.A.86) family.</text>
</comment>
<gene>
    <name evidence="10" type="ORF">LNAOJCKE_1799</name>
</gene>
<dbReference type="EMBL" id="BPRC01000004">
    <property type="protein sequence ID" value="GJE64593.1"/>
    <property type="molecule type" value="Genomic_DNA"/>
</dbReference>
<feature type="transmembrane region" description="Helical" evidence="9">
    <location>
        <begin position="46"/>
        <end position="64"/>
    </location>
</feature>
<dbReference type="PANTHER" id="PTHR21716:SF53">
    <property type="entry name" value="PERMEASE PERM-RELATED"/>
    <property type="match status" value="1"/>
</dbReference>
<sequence>MRSVGPSIEAWRKREVRPDMKRISPGEGFIVPPRPTRVAAAETPKGPLASSLVVFAIIVAGLFFAREVLIPIAIAVLLSFVLGPLVNFLRRLRLGRAVAVLVSVLFAAGLIGAVSTVIGVQVAELAQDVPRYQRTVERKIEGLRNGSLGQTMDYIANINRAIHQGGEENKESAERAKREQAARDNARKVEPEPAKPLVVQVEERRPSPLELATTVLSPVAQPLATAGIVIVVLLFILMQREDLRDRLIRLAGSSDLHRTTVAMDDAARRLSRYFLGQLALNTAFGIVIGVGLWFIGVPSPVLWGIFALVMRFVPYIGAVLSAVLPIALAAAVDPGWSMVLATFLLFALVEPIVGHVIEPLVYGHSTGLSPFSVLVSALFWTWLWGPVGLLLSTPLTVCLVVLGRHVDRLEFLDVLFSNRPALTPVENFYQRMLADDPEEAQEHADLILRECSLSAYYDDVVLRGLELAARDAARGVLTPDQKDEIRASITALVEDLETREDAVPDPTSKASRLLGDGAGDGESACQSDPMPKPDPDDLPEAWRADGAVLLVSGRGFLDGAATAIADQLLRKRGFGTRQVPFAEVARVRIGAWEPGPAQAVCVISLALSGEPTHLRRLVSRLRQKIDAVPIVAGLWRLDDPMLSDEALRAKLGADDHVTSLRDLIETILAIARHEGGTEGAPERRDAATPPRQALPEPA</sequence>
<dbReference type="Pfam" id="PF01594">
    <property type="entry name" value="AI-2E_transport"/>
    <property type="match status" value="1"/>
</dbReference>
<evidence type="ECO:0000256" key="1">
    <source>
        <dbReference type="ARBA" id="ARBA00004651"/>
    </source>
</evidence>
<feature type="region of interest" description="Disordered" evidence="8">
    <location>
        <begin position="166"/>
        <end position="190"/>
    </location>
</feature>
<accession>A0ABQ4UC46</accession>
<evidence type="ECO:0000256" key="7">
    <source>
        <dbReference type="ARBA" id="ARBA00023136"/>
    </source>
</evidence>
<keyword evidence="5 9" id="KW-0812">Transmembrane</keyword>
<name>A0ABQ4UC46_9HYPH</name>
<proteinExistence type="inferred from homology"/>
<feature type="transmembrane region" description="Helical" evidence="9">
    <location>
        <begin position="98"/>
        <end position="123"/>
    </location>
</feature>
<keyword evidence="7 9" id="KW-0472">Membrane</keyword>
<comment type="subcellular location">
    <subcellularLocation>
        <location evidence="1">Cell membrane</location>
        <topology evidence="1">Multi-pass membrane protein</topology>
    </subcellularLocation>
</comment>
<evidence type="ECO:0000313" key="11">
    <source>
        <dbReference type="Proteomes" id="UP001055039"/>
    </source>
</evidence>
<feature type="transmembrane region" description="Helical" evidence="9">
    <location>
        <begin position="273"/>
        <end position="295"/>
    </location>
</feature>
<feature type="transmembrane region" description="Helical" evidence="9">
    <location>
        <begin position="70"/>
        <end position="89"/>
    </location>
</feature>
<reference evidence="10" key="2">
    <citation type="submission" date="2021-08" db="EMBL/GenBank/DDBJ databases">
        <authorList>
            <person name="Tani A."/>
            <person name="Ola A."/>
            <person name="Ogura Y."/>
            <person name="Katsura K."/>
            <person name="Hayashi T."/>
        </authorList>
    </citation>
    <scope>NUCLEOTIDE SEQUENCE</scope>
    <source>
        <strain evidence="10">NBRC 15686</strain>
    </source>
</reference>
<evidence type="ECO:0008006" key="12">
    <source>
        <dbReference type="Google" id="ProtNLM"/>
    </source>
</evidence>
<dbReference type="InterPro" id="IPR002549">
    <property type="entry name" value="AI-2E-like"/>
</dbReference>
<evidence type="ECO:0000256" key="2">
    <source>
        <dbReference type="ARBA" id="ARBA00009773"/>
    </source>
</evidence>
<evidence type="ECO:0000256" key="4">
    <source>
        <dbReference type="ARBA" id="ARBA00022475"/>
    </source>
</evidence>
<dbReference type="Proteomes" id="UP001055039">
    <property type="component" value="Unassembled WGS sequence"/>
</dbReference>
<feature type="region of interest" description="Disordered" evidence="8">
    <location>
        <begin position="497"/>
        <end position="535"/>
    </location>
</feature>
<feature type="region of interest" description="Disordered" evidence="8">
    <location>
        <begin position="674"/>
        <end position="698"/>
    </location>
</feature>
<evidence type="ECO:0000256" key="9">
    <source>
        <dbReference type="SAM" id="Phobius"/>
    </source>
</evidence>
<organism evidence="10 11">
    <name type="scientific">Methylorubrum aminovorans</name>
    <dbReference type="NCBI Taxonomy" id="269069"/>
    <lineage>
        <taxon>Bacteria</taxon>
        <taxon>Pseudomonadati</taxon>
        <taxon>Pseudomonadota</taxon>
        <taxon>Alphaproteobacteria</taxon>
        <taxon>Hyphomicrobiales</taxon>
        <taxon>Methylobacteriaceae</taxon>
        <taxon>Methylorubrum</taxon>
    </lineage>
</organism>
<feature type="transmembrane region" description="Helical" evidence="9">
    <location>
        <begin position="336"/>
        <end position="357"/>
    </location>
</feature>
<feature type="transmembrane region" description="Helical" evidence="9">
    <location>
        <begin position="377"/>
        <end position="402"/>
    </location>
</feature>
<evidence type="ECO:0000313" key="10">
    <source>
        <dbReference type="EMBL" id="GJE64593.1"/>
    </source>
</evidence>
<evidence type="ECO:0000256" key="6">
    <source>
        <dbReference type="ARBA" id="ARBA00022989"/>
    </source>
</evidence>
<dbReference type="PANTHER" id="PTHR21716">
    <property type="entry name" value="TRANSMEMBRANE PROTEIN"/>
    <property type="match status" value="1"/>
</dbReference>